<dbReference type="GO" id="GO:0005524">
    <property type="term" value="F:ATP binding"/>
    <property type="evidence" value="ECO:0007669"/>
    <property type="project" value="UniProtKB-UniRule"/>
</dbReference>
<dbReference type="PANTHER" id="PTHR14025:SF20">
    <property type="entry name" value="FANCONI ANEMIA GROUP M PROTEIN"/>
    <property type="match status" value="1"/>
</dbReference>
<dbReference type="PROSITE" id="PS51192">
    <property type="entry name" value="HELICASE_ATP_BIND_1"/>
    <property type="match status" value="1"/>
</dbReference>
<dbReference type="InterPro" id="IPR039686">
    <property type="entry name" value="FANCM/Mph1-like_ID"/>
</dbReference>
<dbReference type="RefSeq" id="XP_025375286.1">
    <property type="nucleotide sequence ID" value="XM_025518913.1"/>
</dbReference>
<comment type="subcellular location">
    <subcellularLocation>
        <location evidence="1 9">Nucleus</location>
    </subcellularLocation>
</comment>
<dbReference type="GO" id="GO:0016887">
    <property type="term" value="F:ATP hydrolysis activity"/>
    <property type="evidence" value="ECO:0007669"/>
    <property type="project" value="RHEA"/>
</dbReference>
<dbReference type="SMART" id="SM00487">
    <property type="entry name" value="DEXDc"/>
    <property type="match status" value="1"/>
</dbReference>
<evidence type="ECO:0000256" key="6">
    <source>
        <dbReference type="ARBA" id="ARBA00022840"/>
    </source>
</evidence>
<evidence type="ECO:0000313" key="12">
    <source>
        <dbReference type="EMBL" id="PWN88088.1"/>
    </source>
</evidence>
<dbReference type="GO" id="GO:0043138">
    <property type="term" value="F:3'-5' DNA helicase activity"/>
    <property type="evidence" value="ECO:0007669"/>
    <property type="project" value="InterPro"/>
</dbReference>
<dbReference type="PANTHER" id="PTHR14025">
    <property type="entry name" value="FANCONI ANEMIA GROUP M FANCM FAMILY MEMBER"/>
    <property type="match status" value="1"/>
</dbReference>
<evidence type="ECO:0000313" key="13">
    <source>
        <dbReference type="Proteomes" id="UP000245768"/>
    </source>
</evidence>
<dbReference type="GO" id="GO:0036297">
    <property type="term" value="P:interstrand cross-link repair"/>
    <property type="evidence" value="ECO:0007669"/>
    <property type="project" value="TreeGrafter"/>
</dbReference>
<proteinExistence type="inferred from homology"/>
<comment type="subunit">
    <text evidence="9">Interacts with the MHF histone-fold complex to form the FANCM-MHF complex.</text>
</comment>
<evidence type="ECO:0000256" key="8">
    <source>
        <dbReference type="ARBA" id="ARBA00047995"/>
    </source>
</evidence>
<evidence type="ECO:0000256" key="5">
    <source>
        <dbReference type="ARBA" id="ARBA00022806"/>
    </source>
</evidence>
<organism evidence="12 13">
    <name type="scientific">Acaromyces ingoldii</name>
    <dbReference type="NCBI Taxonomy" id="215250"/>
    <lineage>
        <taxon>Eukaryota</taxon>
        <taxon>Fungi</taxon>
        <taxon>Dikarya</taxon>
        <taxon>Basidiomycota</taxon>
        <taxon>Ustilaginomycotina</taxon>
        <taxon>Exobasidiomycetes</taxon>
        <taxon>Exobasidiales</taxon>
        <taxon>Cryptobasidiaceae</taxon>
        <taxon>Acaromyces</taxon>
    </lineage>
</organism>
<dbReference type="FunFam" id="3.40.50.300:FF:000861">
    <property type="entry name" value="Fanconi anemia, complementation group M"/>
    <property type="match status" value="1"/>
</dbReference>
<keyword evidence="5" id="KW-0347">Helicase</keyword>
<dbReference type="GO" id="GO:0009378">
    <property type="term" value="F:four-way junction helicase activity"/>
    <property type="evidence" value="ECO:0007669"/>
    <property type="project" value="TreeGrafter"/>
</dbReference>
<accession>A0A316YHJ6</accession>
<dbReference type="GeneID" id="37040829"/>
<comment type="function">
    <text evidence="9">ATP-dependent DNA helicase involved in DNA damage repair by homologous recombination and in genome maintenance. Capable of unwinding D-loops. Plays a role in limiting crossover recombinants during mitotic DNA double-strand break (DSB) repair. Component of a FANCM-MHF complex which promotes gene conversion at blocked replication forks, probably by reversal of the stalled fork.</text>
</comment>
<evidence type="ECO:0000256" key="1">
    <source>
        <dbReference type="ARBA" id="ARBA00004123"/>
    </source>
</evidence>
<keyword evidence="3" id="KW-0547">Nucleotide-binding</keyword>
<evidence type="ECO:0000256" key="7">
    <source>
        <dbReference type="ARBA" id="ARBA00023242"/>
    </source>
</evidence>
<dbReference type="GO" id="GO:0045003">
    <property type="term" value="P:double-strand break repair via synthesis-dependent strand annealing"/>
    <property type="evidence" value="ECO:0007669"/>
    <property type="project" value="TreeGrafter"/>
</dbReference>
<dbReference type="Gene3D" id="3.40.50.300">
    <property type="entry name" value="P-loop containing nucleotide triphosphate hydrolases"/>
    <property type="match status" value="2"/>
</dbReference>
<dbReference type="EMBL" id="KZ819638">
    <property type="protein sequence ID" value="PWN88088.1"/>
    <property type="molecule type" value="Genomic_DNA"/>
</dbReference>
<evidence type="ECO:0000259" key="11">
    <source>
        <dbReference type="PROSITE" id="PS51194"/>
    </source>
</evidence>
<protein>
    <recommendedName>
        <fullName evidence="9">ATP-dependent DNA helicase</fullName>
        <ecNumber evidence="9">3.6.4.12</ecNumber>
    </recommendedName>
</protein>
<name>A0A316YHJ6_9BASI</name>
<dbReference type="CDD" id="cd18801">
    <property type="entry name" value="SF2_C_FANCM_Hef"/>
    <property type="match status" value="1"/>
</dbReference>
<evidence type="ECO:0000259" key="10">
    <source>
        <dbReference type="PROSITE" id="PS51192"/>
    </source>
</evidence>
<dbReference type="InterPro" id="IPR006935">
    <property type="entry name" value="Helicase/UvrB_N"/>
</dbReference>
<dbReference type="OrthoDB" id="164902at2759"/>
<dbReference type="GO" id="GO:0000400">
    <property type="term" value="F:four-way junction DNA binding"/>
    <property type="evidence" value="ECO:0007669"/>
    <property type="project" value="TreeGrafter"/>
</dbReference>
<feature type="domain" description="Helicase ATP-binding" evidence="10">
    <location>
        <begin position="44"/>
        <end position="212"/>
    </location>
</feature>
<comment type="catalytic activity">
    <reaction evidence="8 9">
        <text>ATP + H2O = ADP + phosphate + H(+)</text>
        <dbReference type="Rhea" id="RHEA:13065"/>
        <dbReference type="ChEBI" id="CHEBI:15377"/>
        <dbReference type="ChEBI" id="CHEBI:15378"/>
        <dbReference type="ChEBI" id="CHEBI:30616"/>
        <dbReference type="ChEBI" id="CHEBI:43474"/>
        <dbReference type="ChEBI" id="CHEBI:456216"/>
        <dbReference type="EC" id="3.6.4.12"/>
    </reaction>
</comment>
<dbReference type="InterPro" id="IPR027417">
    <property type="entry name" value="P-loop_NTPase"/>
</dbReference>
<dbReference type="AlphaFoldDB" id="A0A316YHJ6"/>
<dbReference type="Pfam" id="PF00271">
    <property type="entry name" value="Helicase_C"/>
    <property type="match status" value="1"/>
</dbReference>
<dbReference type="CDD" id="cd12091">
    <property type="entry name" value="FANCM_ID"/>
    <property type="match status" value="1"/>
</dbReference>
<dbReference type="InterPro" id="IPR044749">
    <property type="entry name" value="FANCM_DEXDc"/>
</dbReference>
<dbReference type="InParanoid" id="A0A316YHJ6"/>
<feature type="domain" description="Helicase C-terminal" evidence="11">
    <location>
        <begin position="380"/>
        <end position="555"/>
    </location>
</feature>
<feature type="non-terminal residue" evidence="12">
    <location>
        <position position="575"/>
    </location>
</feature>
<reference evidence="12 13" key="1">
    <citation type="journal article" date="2018" name="Mol. Biol. Evol.">
        <title>Broad Genomic Sampling Reveals a Smut Pathogenic Ancestry of the Fungal Clade Ustilaginomycotina.</title>
        <authorList>
            <person name="Kijpornyongpan T."/>
            <person name="Mondo S.J."/>
            <person name="Barry K."/>
            <person name="Sandor L."/>
            <person name="Lee J."/>
            <person name="Lipzen A."/>
            <person name="Pangilinan J."/>
            <person name="LaButti K."/>
            <person name="Hainaut M."/>
            <person name="Henrissat B."/>
            <person name="Grigoriev I.V."/>
            <person name="Spatafora J.W."/>
            <person name="Aime M.C."/>
        </authorList>
    </citation>
    <scope>NUCLEOTIDE SEQUENCE [LARGE SCALE GENOMIC DNA]</scope>
    <source>
        <strain evidence="12 13">MCA 4198</strain>
    </source>
</reference>
<comment type="similarity">
    <text evidence="2 9">Belongs to the DEAD box helicase family. DEAH subfamily. FANCM sub-subfamily.</text>
</comment>
<dbReference type="InterPro" id="IPR001650">
    <property type="entry name" value="Helicase_C-like"/>
</dbReference>
<evidence type="ECO:0000256" key="3">
    <source>
        <dbReference type="ARBA" id="ARBA00022741"/>
    </source>
</evidence>
<sequence length="575" mass="65504">MLRIHRNPNVPYRPKAMKLQVDREATRTWVYPTNKEHRDYQFNIVQRALFNNVLVALPTGLGKTFIAAVVILNYYRWYPKGKIIFVAPTKPLVAQQQQACHGICGLPWDQAVELTGDTKASLRGDEWKTKRIFYMTPQTFENDLCSSAIDTSDVICVVVDEAHRATGNYAYANVIRYLTARNPFFRILALTATPGSNTEKVQEVVDNLHINSIEIRSEKALDIRSYVHTKSEDPVVVPLGSVVSTLKEGMCTLMRGPLERLNKAGVVHQTDPASLHPFTITSANADPRKRAVIYQQKLFHAMKEMRQMAEALRYLTEHSVRMFSSRMLELETGVNSRGTKASNKQTQAKMRSNTIIKNMTKVFEEAQDNSGRVSHPKMDYLKDVLLAHFSDLQEKGQETRAMVFCQYRECVNEIVEMLNEDRGEIRSTIFVGQAPDRNGGRGFTQKDQERVIKEFRKGQFNVLVATSIGEEGLDIGEVDLIVCYEAVKDSVRMLQRVGRTGRKRDGRIVVLMSEGVEERNWQKSKDSYKSIQHEITSGASFELYDDVPRLVPDDIVSEVEFKEVDQPTFEPDLIR</sequence>
<dbReference type="FunCoup" id="A0A316YHJ6">
    <property type="interactions" value="139"/>
</dbReference>
<evidence type="ECO:0000256" key="2">
    <source>
        <dbReference type="ARBA" id="ARBA00009889"/>
    </source>
</evidence>
<evidence type="ECO:0000256" key="9">
    <source>
        <dbReference type="RuleBase" id="RU367027"/>
    </source>
</evidence>
<keyword evidence="4 12" id="KW-0378">Hydrolase</keyword>
<dbReference type="SMART" id="SM00490">
    <property type="entry name" value="HELICc"/>
    <property type="match status" value="1"/>
</dbReference>
<dbReference type="GO" id="GO:0005634">
    <property type="term" value="C:nucleus"/>
    <property type="evidence" value="ECO:0007669"/>
    <property type="project" value="UniProtKB-SubCell"/>
</dbReference>
<dbReference type="Pfam" id="PF04851">
    <property type="entry name" value="ResIII"/>
    <property type="match status" value="1"/>
</dbReference>
<gene>
    <name evidence="12" type="ORF">FA10DRAFT_232603</name>
</gene>
<dbReference type="InterPro" id="IPR014001">
    <property type="entry name" value="Helicase_ATP-bd"/>
</dbReference>
<dbReference type="PROSITE" id="PS51194">
    <property type="entry name" value="HELICASE_CTER"/>
    <property type="match status" value="1"/>
</dbReference>
<dbReference type="EC" id="3.6.4.12" evidence="9"/>
<dbReference type="STRING" id="215250.A0A316YHJ6"/>
<keyword evidence="13" id="KW-1185">Reference proteome</keyword>
<dbReference type="SUPFAM" id="SSF52540">
    <property type="entry name" value="P-loop containing nucleoside triphosphate hydrolases"/>
    <property type="match status" value="1"/>
</dbReference>
<evidence type="ECO:0000256" key="4">
    <source>
        <dbReference type="ARBA" id="ARBA00022801"/>
    </source>
</evidence>
<keyword evidence="7" id="KW-0539">Nucleus</keyword>
<dbReference type="CDD" id="cd18033">
    <property type="entry name" value="DEXDc_FANCM"/>
    <property type="match status" value="1"/>
</dbReference>
<keyword evidence="6" id="KW-0067">ATP-binding</keyword>
<dbReference type="Proteomes" id="UP000245768">
    <property type="component" value="Unassembled WGS sequence"/>
</dbReference>